<dbReference type="AlphaFoldDB" id="A0A6N6MRL7"/>
<organism evidence="1 2">
    <name type="scientific">Methylobacterium planeticum</name>
    <dbReference type="NCBI Taxonomy" id="2615211"/>
    <lineage>
        <taxon>Bacteria</taxon>
        <taxon>Pseudomonadati</taxon>
        <taxon>Pseudomonadota</taxon>
        <taxon>Alphaproteobacteria</taxon>
        <taxon>Hyphomicrobiales</taxon>
        <taxon>Methylobacteriaceae</taxon>
        <taxon>Methylobacterium</taxon>
    </lineage>
</organism>
<dbReference type="RefSeq" id="WP_150964394.1">
    <property type="nucleotide sequence ID" value="NZ_VZZJ01000011.1"/>
</dbReference>
<dbReference type="EMBL" id="VZZJ01000011">
    <property type="protein sequence ID" value="KAB1072819.1"/>
    <property type="molecule type" value="Genomic_DNA"/>
</dbReference>
<evidence type="ECO:0000313" key="1">
    <source>
        <dbReference type="EMBL" id="KAB1072819.1"/>
    </source>
</evidence>
<name>A0A6N6MRL7_9HYPH</name>
<dbReference type="Proteomes" id="UP000441523">
    <property type="component" value="Unassembled WGS sequence"/>
</dbReference>
<dbReference type="InterPro" id="IPR043504">
    <property type="entry name" value="Peptidase_S1_PA_chymotrypsin"/>
</dbReference>
<protein>
    <recommendedName>
        <fullName evidence="3">Serine protease</fullName>
    </recommendedName>
</protein>
<evidence type="ECO:0008006" key="3">
    <source>
        <dbReference type="Google" id="ProtNLM"/>
    </source>
</evidence>
<evidence type="ECO:0000313" key="2">
    <source>
        <dbReference type="Proteomes" id="UP000441523"/>
    </source>
</evidence>
<dbReference type="InterPro" id="IPR009003">
    <property type="entry name" value="Peptidase_S1_PA"/>
</dbReference>
<gene>
    <name evidence="1" type="ORF">F6X51_14555</name>
</gene>
<proteinExistence type="predicted"/>
<keyword evidence="2" id="KW-1185">Reference proteome</keyword>
<dbReference type="SUPFAM" id="SSF50494">
    <property type="entry name" value="Trypsin-like serine proteases"/>
    <property type="match status" value="1"/>
</dbReference>
<accession>A0A6N6MRL7</accession>
<comment type="caution">
    <text evidence="1">The sequence shown here is derived from an EMBL/GenBank/DDBJ whole genome shotgun (WGS) entry which is preliminary data.</text>
</comment>
<sequence>MNLDGAENAKAEVFLRAFKYSEIVSPLSDEDDQPIFVASPGTEAHHDIIMARRNKTFDPKEQIAVGIVKSNDRSQSDGDLKLGIFIQRRRLIHHPVVEAAMRIAGNEARVIVTGPVRRQAPANTGHCRPLRMGASVGHHRVTAGTIGCFGVSRNGGGIGILSNNHVLANTNRGVRGDIVLQPGRLDGGPRRGSVNQVATLHEYVPIDFTPDAANLVDCAFALLSEGIGCDGCTMDVLSTSPRAWTIGEPEDLIFDDVPVQKVGRTTGFTEGTVEAVGVNNVKVQMIGGPRPKYALFNQQVAVAGISETFSKGGDSGSLICSRDGRPVALLFAGTKTGGRHGRGITYANPIQTVLNSLEIDIYTGGEGADHG</sequence>
<dbReference type="Gene3D" id="2.40.10.10">
    <property type="entry name" value="Trypsin-like serine proteases"/>
    <property type="match status" value="1"/>
</dbReference>
<reference evidence="1 2" key="1">
    <citation type="submission" date="2019-09" db="EMBL/GenBank/DDBJ databases">
        <title>YIM 132548 draft genome.</title>
        <authorList>
            <person name="Jiang L."/>
        </authorList>
    </citation>
    <scope>NUCLEOTIDE SEQUENCE [LARGE SCALE GENOMIC DNA]</scope>
    <source>
        <strain evidence="1 2">YIM 132548</strain>
    </source>
</reference>